<evidence type="ECO:0000256" key="3">
    <source>
        <dbReference type="ARBA" id="ARBA00022448"/>
    </source>
</evidence>
<dbReference type="CDD" id="cd08493">
    <property type="entry name" value="PBP2_DppA_like"/>
    <property type="match status" value="1"/>
</dbReference>
<comment type="caution">
    <text evidence="7">The sequence shown here is derived from an EMBL/GenBank/DDBJ whole genome shotgun (WGS) entry which is preliminary data.</text>
</comment>
<dbReference type="InterPro" id="IPR039424">
    <property type="entry name" value="SBP_5"/>
</dbReference>
<evidence type="ECO:0000313" key="7">
    <source>
        <dbReference type="EMBL" id="GEO36883.1"/>
    </source>
</evidence>
<name>A0A512DK83_9PROT</name>
<keyword evidence="8" id="KW-1185">Reference proteome</keyword>
<accession>A0A512DK83</accession>
<dbReference type="AlphaFoldDB" id="A0A512DK83"/>
<keyword evidence="3" id="KW-0813">Transport</keyword>
<proteinExistence type="inferred from homology"/>
<gene>
    <name evidence="7" type="ORF">SAE02_10310</name>
</gene>
<keyword evidence="4 5" id="KW-0732">Signal</keyword>
<dbReference type="EMBL" id="BJYZ01000003">
    <property type="protein sequence ID" value="GEO36883.1"/>
    <property type="molecule type" value="Genomic_DNA"/>
</dbReference>
<evidence type="ECO:0000256" key="5">
    <source>
        <dbReference type="SAM" id="SignalP"/>
    </source>
</evidence>
<feature type="signal peptide" evidence="5">
    <location>
        <begin position="1"/>
        <end position="27"/>
    </location>
</feature>
<dbReference type="GO" id="GO:0043190">
    <property type="term" value="C:ATP-binding cassette (ABC) transporter complex"/>
    <property type="evidence" value="ECO:0007669"/>
    <property type="project" value="InterPro"/>
</dbReference>
<dbReference type="PANTHER" id="PTHR30290:SF9">
    <property type="entry name" value="OLIGOPEPTIDE-BINDING PROTEIN APPA"/>
    <property type="match status" value="1"/>
</dbReference>
<protein>
    <submittedName>
        <fullName evidence="7">ABC transporter substrate-binding protein</fullName>
    </submittedName>
</protein>
<reference evidence="7 8" key="1">
    <citation type="submission" date="2019-07" db="EMBL/GenBank/DDBJ databases">
        <title>Whole genome shotgun sequence of Skermanella aerolata NBRC 106429.</title>
        <authorList>
            <person name="Hosoyama A."/>
            <person name="Uohara A."/>
            <person name="Ohji S."/>
            <person name="Ichikawa N."/>
        </authorList>
    </citation>
    <scope>NUCLEOTIDE SEQUENCE [LARGE SCALE GENOMIC DNA]</scope>
    <source>
        <strain evidence="7 8">NBRC 106429</strain>
    </source>
</reference>
<feature type="chain" id="PRO_5021795878" evidence="5">
    <location>
        <begin position="28"/>
        <end position="525"/>
    </location>
</feature>
<dbReference type="InterPro" id="IPR000914">
    <property type="entry name" value="SBP_5_dom"/>
</dbReference>
<comment type="subcellular location">
    <subcellularLocation>
        <location evidence="1">Periplasm</location>
    </subcellularLocation>
</comment>
<dbReference type="Gene3D" id="3.90.76.10">
    <property type="entry name" value="Dipeptide-binding Protein, Domain 1"/>
    <property type="match status" value="1"/>
</dbReference>
<dbReference type="Gene3D" id="3.40.190.10">
    <property type="entry name" value="Periplasmic binding protein-like II"/>
    <property type="match status" value="1"/>
</dbReference>
<dbReference type="GO" id="GO:0030288">
    <property type="term" value="C:outer membrane-bounded periplasmic space"/>
    <property type="evidence" value="ECO:0007669"/>
    <property type="project" value="UniProtKB-ARBA"/>
</dbReference>
<evidence type="ECO:0000259" key="6">
    <source>
        <dbReference type="Pfam" id="PF00496"/>
    </source>
</evidence>
<dbReference type="InterPro" id="IPR030678">
    <property type="entry name" value="Peptide/Ni-bd"/>
</dbReference>
<dbReference type="GO" id="GO:0015833">
    <property type="term" value="P:peptide transport"/>
    <property type="evidence" value="ECO:0007669"/>
    <property type="project" value="TreeGrafter"/>
</dbReference>
<comment type="similarity">
    <text evidence="2">Belongs to the bacterial solute-binding protein 5 family.</text>
</comment>
<dbReference type="Gene3D" id="3.10.105.10">
    <property type="entry name" value="Dipeptide-binding Protein, Domain 3"/>
    <property type="match status" value="1"/>
</dbReference>
<feature type="domain" description="Solute-binding protein family 5" evidence="6">
    <location>
        <begin position="75"/>
        <end position="434"/>
    </location>
</feature>
<dbReference type="PIRSF" id="PIRSF002741">
    <property type="entry name" value="MppA"/>
    <property type="match status" value="1"/>
</dbReference>
<evidence type="ECO:0000256" key="4">
    <source>
        <dbReference type="ARBA" id="ARBA00022729"/>
    </source>
</evidence>
<sequence length="525" mass="57827">MTWKNGWRAACGTLLMLMALGASPASAQVPDDVLVVGQIAEPKSLDPHAVTATNDFRILMNLYDGLVRVRSGTLEIEPALAETWEVSSDGKTYTFKLRQGVKFHDGAPFDAEAVKFNFDRMLDGKHPQHDTGPFPLAFFFSAIERTEAADPRTVVFHLKEPYAPLLSNLAYPTGLIVSPEAVRKGGKDYGRKPVGTGAYRFAEWQSNTKVVVERNSDYWDGAPKLQAVIFRPLTDANTRLTELLAGGLDLMVEVPPDAVDLLGKAGGFKFHEQAGPHLWFLILNTREGPFKDVRVRQAVNYAIDKEALVKGVLQGTATVADSIVPAAFEWAHDDTLQPYPHDPDRARALLREAGAEGAELKFLVAEGGSGMLAPVPMATAIQADLAKVGFKVTIQTYEWNTYLGLVNQGLVGKGDMAEMAWMTNDPDTLPFLTLRTDALPERGGFNSGYYSNPEVDKLLLQARQSTDRDARAELYRQVQRIVREDAPWAFVANWKQNAVTTERVQGFELQPSFLLNLAHVSKAAQ</sequence>
<organism evidence="7 8">
    <name type="scientific">Skermanella aerolata</name>
    <dbReference type="NCBI Taxonomy" id="393310"/>
    <lineage>
        <taxon>Bacteria</taxon>
        <taxon>Pseudomonadati</taxon>
        <taxon>Pseudomonadota</taxon>
        <taxon>Alphaproteobacteria</taxon>
        <taxon>Rhodospirillales</taxon>
        <taxon>Azospirillaceae</taxon>
        <taxon>Skermanella</taxon>
    </lineage>
</organism>
<dbReference type="PANTHER" id="PTHR30290">
    <property type="entry name" value="PERIPLASMIC BINDING COMPONENT OF ABC TRANSPORTER"/>
    <property type="match status" value="1"/>
</dbReference>
<dbReference type="Proteomes" id="UP000321523">
    <property type="component" value="Unassembled WGS sequence"/>
</dbReference>
<dbReference type="SUPFAM" id="SSF53850">
    <property type="entry name" value="Periplasmic binding protein-like II"/>
    <property type="match status" value="1"/>
</dbReference>
<dbReference type="OrthoDB" id="9803988at2"/>
<dbReference type="RefSeq" id="WP_084720465.1">
    <property type="nucleotide sequence ID" value="NZ_BJYZ01000003.1"/>
</dbReference>
<dbReference type="GO" id="GO:1904680">
    <property type="term" value="F:peptide transmembrane transporter activity"/>
    <property type="evidence" value="ECO:0007669"/>
    <property type="project" value="TreeGrafter"/>
</dbReference>
<evidence type="ECO:0000313" key="8">
    <source>
        <dbReference type="Proteomes" id="UP000321523"/>
    </source>
</evidence>
<evidence type="ECO:0000256" key="2">
    <source>
        <dbReference type="ARBA" id="ARBA00005695"/>
    </source>
</evidence>
<evidence type="ECO:0000256" key="1">
    <source>
        <dbReference type="ARBA" id="ARBA00004418"/>
    </source>
</evidence>
<dbReference type="Pfam" id="PF00496">
    <property type="entry name" value="SBP_bac_5"/>
    <property type="match status" value="1"/>
</dbReference>